<reference evidence="3" key="1">
    <citation type="submission" date="2022-10" db="EMBL/GenBank/DDBJ databases">
        <title>Completed Genome Sequence of two octocoral isolated bacterium, Endozoicomonas euniceicola EF212T and Endozoicomonas gorgoniicola PS125T.</title>
        <authorList>
            <person name="Chiou Y.-J."/>
            <person name="Chen Y.-H."/>
        </authorList>
    </citation>
    <scope>NUCLEOTIDE SEQUENCE</scope>
    <source>
        <strain evidence="3">EF212</strain>
    </source>
</reference>
<dbReference type="RefSeq" id="WP_262599036.1">
    <property type="nucleotide sequence ID" value="NZ_CP103300.1"/>
</dbReference>
<feature type="compositionally biased region" description="Polar residues" evidence="1">
    <location>
        <begin position="1"/>
        <end position="17"/>
    </location>
</feature>
<keyword evidence="2" id="KW-1133">Transmembrane helix</keyword>
<gene>
    <name evidence="3" type="ORF">NX720_01935</name>
</gene>
<keyword evidence="2" id="KW-0472">Membrane</keyword>
<keyword evidence="4" id="KW-1185">Reference proteome</keyword>
<dbReference type="PANTHER" id="PTHR34491">
    <property type="entry name" value="A-TYPE INCLUSION PROTEIN, PUTATIVE-RELATED"/>
    <property type="match status" value="1"/>
</dbReference>
<proteinExistence type="predicted"/>
<protein>
    <submittedName>
        <fullName evidence="3">Uncharacterized protein</fullName>
    </submittedName>
</protein>
<evidence type="ECO:0000313" key="3">
    <source>
        <dbReference type="EMBL" id="UYM16718.1"/>
    </source>
</evidence>
<keyword evidence="2" id="KW-0812">Transmembrane</keyword>
<feature type="region of interest" description="Disordered" evidence="1">
    <location>
        <begin position="1"/>
        <end position="51"/>
    </location>
</feature>
<name>A0ABY6GVC4_9GAMM</name>
<evidence type="ECO:0000256" key="2">
    <source>
        <dbReference type="SAM" id="Phobius"/>
    </source>
</evidence>
<dbReference type="EMBL" id="CP103300">
    <property type="protein sequence ID" value="UYM16718.1"/>
    <property type="molecule type" value="Genomic_DNA"/>
</dbReference>
<dbReference type="Proteomes" id="UP001163255">
    <property type="component" value="Chromosome"/>
</dbReference>
<feature type="compositionally biased region" description="Polar residues" evidence="1">
    <location>
        <begin position="24"/>
        <end position="41"/>
    </location>
</feature>
<sequence>MMNLTSTQTRNTRTASGRSYDDTGISTASSSEHSQVSTVGHTSLRPASGSLNSLPATLQKTLCTRAISQSQQGLEEQLNELLAAYDSNGLEREETAILHPYGILGQISEDHPEFASALLRQRLKEIKADAATWWSRANREHANQQLASMEQLLASGQYEELLALLVKLEKDNKKISFCQVMNAKFLDPDNHKATPLFKPFKNESWFSNLCTAILCDLQKTDAIAGASAAFHALQQSFEKLQHRSADKVRSPKDLTDYMLLAEPVPVREYLKSQCGYRLQELRLKLKDTGQSLTDSERAEVKELSSQLQQLGRATDRKALKAFLADPANGELNKALESVLVDVYLQQLSHRIVTTDYSHINKAQLHEMVKSSQRFKELMATYKAAQVLSEEEQEALAAMDKAVENFERAEQLHRILDSEKHKPVGNRLFALKVPSIQRLMEKLATNASDTETRLYTTMESLFKAEADFHANQNDANLKTLQKVRFDARRLQQEQAEFEIRAKLKNQDEQVVLTSGHYDQDVETLKTIHSIRQKLTPVRPVGSHTEGAYRLARRVFWDKERAFPQILADLEQARTLQKLDYSAEKEFLQLLKDIDGLDGATIKQAASNIAAPGSQLWQDWQAGKASFLQVLRLPGQSYRALEQEARNIITSALRVAERNPEQFRRLFGDVSLIMNQLQSLLGSDSVGLLTQLQNAAKAHSMASCFAGDEAVLEEVDPNSDLAKNIKRFQLLCDMAAYTMHATTALNFVRNVMNGTAAGICAATAGFVGGLLTFGAAAPACAAIGTAVGTALTAGKAALGAGGTYAIREGLNSLNGEQVRLLDKIVNFGPTFLTATSPYDAIATGLRHFGKGDSLPTAMARTVLGPILTPFKNMYKAIKGIYHGEEGAWKKLGIELALASSAIALTAVLGATLYATGFAVILGSPVLGATLSALAFSYGFFQLVNRIRTVGSSVYSSIHHYQQAMFNSGNPMIKQVRKECEKEARTLVARMMDRDLYYQRIQEEKMKELYNTRWKQWSEAHSAEALTHVQAVAKQLQETETSRKQLAAQITESVRLVSVLEEGIQNAAEIVRSDNKLQALKAELTKAGIEANPVNRAALALTLQALKEEQLGIIERQCGTSTPGETEEAILDTLNEHYRTIILGSKLPDLLGLSAKDEQKAENKAQKRVLKAAEATATTHYEERAQLMLTAGLTRAAKAQLEAGTELTEEAMKNPAVINSAVAELESQKQLLKDTIDDQANRYEGWFSEASELSGTTAKDLLERTSWAFASR</sequence>
<evidence type="ECO:0000256" key="1">
    <source>
        <dbReference type="SAM" id="MobiDB-lite"/>
    </source>
</evidence>
<feature type="transmembrane region" description="Helical" evidence="2">
    <location>
        <begin position="918"/>
        <end position="938"/>
    </location>
</feature>
<feature type="transmembrane region" description="Helical" evidence="2">
    <location>
        <begin position="893"/>
        <end position="912"/>
    </location>
</feature>
<evidence type="ECO:0000313" key="4">
    <source>
        <dbReference type="Proteomes" id="UP001163255"/>
    </source>
</evidence>
<accession>A0ABY6GVC4</accession>
<dbReference type="PANTHER" id="PTHR34491:SF74">
    <property type="entry name" value="DUF4456 DOMAIN-CONTAINING PROTEIN"/>
    <property type="match status" value="1"/>
</dbReference>
<organism evidence="3 4">
    <name type="scientific">Endozoicomonas euniceicola</name>
    <dbReference type="NCBI Taxonomy" id="1234143"/>
    <lineage>
        <taxon>Bacteria</taxon>
        <taxon>Pseudomonadati</taxon>
        <taxon>Pseudomonadota</taxon>
        <taxon>Gammaproteobacteria</taxon>
        <taxon>Oceanospirillales</taxon>
        <taxon>Endozoicomonadaceae</taxon>
        <taxon>Endozoicomonas</taxon>
    </lineage>
</organism>